<evidence type="ECO:0000313" key="2">
    <source>
        <dbReference type="Proteomes" id="UP001595752"/>
    </source>
</evidence>
<sequence>MPETLTDEQMIEYKLTPFAVKTFTVNRLWNDNKIRNLGFETKYSLADAVETAVKDLIGRNLY</sequence>
<name>A0ABV8B5R2_9BACI</name>
<protein>
    <recommendedName>
        <fullName evidence="3">UDP-glucose 4-epimerase</fullName>
    </recommendedName>
</protein>
<organism evidence="1 2">
    <name type="scientific">Bacillus songklensis</name>
    <dbReference type="NCBI Taxonomy" id="1069116"/>
    <lineage>
        <taxon>Bacteria</taxon>
        <taxon>Bacillati</taxon>
        <taxon>Bacillota</taxon>
        <taxon>Bacilli</taxon>
        <taxon>Bacillales</taxon>
        <taxon>Bacillaceae</taxon>
        <taxon>Bacillus</taxon>
    </lineage>
</organism>
<proteinExistence type="predicted"/>
<keyword evidence="2" id="KW-1185">Reference proteome</keyword>
<comment type="caution">
    <text evidence="1">The sequence shown here is derived from an EMBL/GenBank/DDBJ whole genome shotgun (WGS) entry which is preliminary data.</text>
</comment>
<dbReference type="Proteomes" id="UP001595752">
    <property type="component" value="Unassembled WGS sequence"/>
</dbReference>
<evidence type="ECO:0008006" key="3">
    <source>
        <dbReference type="Google" id="ProtNLM"/>
    </source>
</evidence>
<reference evidence="2" key="1">
    <citation type="journal article" date="2019" name="Int. J. Syst. Evol. Microbiol.">
        <title>The Global Catalogue of Microorganisms (GCM) 10K type strain sequencing project: providing services to taxonomists for standard genome sequencing and annotation.</title>
        <authorList>
            <consortium name="The Broad Institute Genomics Platform"/>
            <consortium name="The Broad Institute Genome Sequencing Center for Infectious Disease"/>
            <person name="Wu L."/>
            <person name="Ma J."/>
        </authorList>
    </citation>
    <scope>NUCLEOTIDE SEQUENCE [LARGE SCALE GENOMIC DNA]</scope>
    <source>
        <strain evidence="2">CCUG 61889</strain>
    </source>
</reference>
<accession>A0ABV8B5R2</accession>
<dbReference type="EMBL" id="JBHRZT010000072">
    <property type="protein sequence ID" value="MFC3885633.1"/>
    <property type="molecule type" value="Genomic_DNA"/>
</dbReference>
<gene>
    <name evidence="1" type="ORF">ACFOU2_20020</name>
</gene>
<evidence type="ECO:0000313" key="1">
    <source>
        <dbReference type="EMBL" id="MFC3885633.1"/>
    </source>
</evidence>